<dbReference type="EMBL" id="BMAT01000948">
    <property type="protein sequence ID" value="GFR76976.1"/>
    <property type="molecule type" value="Genomic_DNA"/>
</dbReference>
<sequence length="96" mass="10359">MLTDCALILSSVFFFQCLAGESLGGQAEIDSETCPQCSAYTCRRISGIYTVAVLTPGTYNSVVEIPASSCSINITELARSDNYIGESLTYNRMLLV</sequence>
<accession>A0AAV4FVR8</accession>
<reference evidence="2 3" key="1">
    <citation type="journal article" date="2021" name="Elife">
        <title>Chloroplast acquisition without the gene transfer in kleptoplastic sea slugs, Plakobranchus ocellatus.</title>
        <authorList>
            <person name="Maeda T."/>
            <person name="Takahashi S."/>
            <person name="Yoshida T."/>
            <person name="Shimamura S."/>
            <person name="Takaki Y."/>
            <person name="Nagai Y."/>
            <person name="Toyoda A."/>
            <person name="Suzuki Y."/>
            <person name="Arimoto A."/>
            <person name="Ishii H."/>
            <person name="Satoh N."/>
            <person name="Nishiyama T."/>
            <person name="Hasebe M."/>
            <person name="Maruyama T."/>
            <person name="Minagawa J."/>
            <person name="Obokata J."/>
            <person name="Shigenobu S."/>
        </authorList>
    </citation>
    <scope>NUCLEOTIDE SEQUENCE [LARGE SCALE GENOMIC DNA]</scope>
</reference>
<evidence type="ECO:0000313" key="3">
    <source>
        <dbReference type="Proteomes" id="UP000762676"/>
    </source>
</evidence>
<protein>
    <submittedName>
        <fullName evidence="2">Uncharacterized protein</fullName>
    </submittedName>
</protein>
<keyword evidence="3" id="KW-1185">Reference proteome</keyword>
<dbReference type="Gene3D" id="2.60.120.830">
    <property type="match status" value="1"/>
</dbReference>
<gene>
    <name evidence="2" type="ORF">ElyMa_000496900</name>
</gene>
<feature type="chain" id="PRO_5043708168" evidence="1">
    <location>
        <begin position="20"/>
        <end position="96"/>
    </location>
</feature>
<feature type="signal peptide" evidence="1">
    <location>
        <begin position="1"/>
        <end position="19"/>
    </location>
</feature>
<keyword evidence="1" id="KW-0732">Signal</keyword>
<proteinExistence type="predicted"/>
<name>A0AAV4FVR8_9GAST</name>
<evidence type="ECO:0000313" key="2">
    <source>
        <dbReference type="EMBL" id="GFR76976.1"/>
    </source>
</evidence>
<evidence type="ECO:0000256" key="1">
    <source>
        <dbReference type="SAM" id="SignalP"/>
    </source>
</evidence>
<dbReference type="Proteomes" id="UP000762676">
    <property type="component" value="Unassembled WGS sequence"/>
</dbReference>
<comment type="caution">
    <text evidence="2">The sequence shown here is derived from an EMBL/GenBank/DDBJ whole genome shotgun (WGS) entry which is preliminary data.</text>
</comment>
<organism evidence="2 3">
    <name type="scientific">Elysia marginata</name>
    <dbReference type="NCBI Taxonomy" id="1093978"/>
    <lineage>
        <taxon>Eukaryota</taxon>
        <taxon>Metazoa</taxon>
        <taxon>Spiralia</taxon>
        <taxon>Lophotrochozoa</taxon>
        <taxon>Mollusca</taxon>
        <taxon>Gastropoda</taxon>
        <taxon>Heterobranchia</taxon>
        <taxon>Euthyneura</taxon>
        <taxon>Panpulmonata</taxon>
        <taxon>Sacoglossa</taxon>
        <taxon>Placobranchoidea</taxon>
        <taxon>Plakobranchidae</taxon>
        <taxon>Elysia</taxon>
    </lineage>
</organism>
<dbReference type="AlphaFoldDB" id="A0AAV4FVR8"/>